<evidence type="ECO:0000256" key="1">
    <source>
        <dbReference type="SAM" id="MobiDB-lite"/>
    </source>
</evidence>
<feature type="region of interest" description="Disordered" evidence="1">
    <location>
        <begin position="80"/>
        <end position="103"/>
    </location>
</feature>
<dbReference type="EMBL" id="LAVV01015048">
    <property type="protein sequence ID" value="KNZ44223.1"/>
    <property type="molecule type" value="Genomic_DNA"/>
</dbReference>
<accession>A0A0L6U6S9</accession>
<gene>
    <name evidence="2" type="ORF">VP01_939g1</name>
</gene>
<comment type="caution">
    <text evidence="2">The sequence shown here is derived from an EMBL/GenBank/DDBJ whole genome shotgun (WGS) entry which is preliminary data.</text>
</comment>
<name>A0A0L6U6S9_9BASI</name>
<feature type="compositionally biased region" description="Basic and acidic residues" evidence="1">
    <location>
        <begin position="32"/>
        <end position="43"/>
    </location>
</feature>
<evidence type="ECO:0000313" key="3">
    <source>
        <dbReference type="Proteomes" id="UP000037035"/>
    </source>
</evidence>
<dbReference type="VEuPathDB" id="FungiDB:VP01_939g1"/>
<evidence type="ECO:0000313" key="2">
    <source>
        <dbReference type="EMBL" id="KNZ44223.1"/>
    </source>
</evidence>
<feature type="region of interest" description="Disordered" evidence="1">
    <location>
        <begin position="1"/>
        <end position="61"/>
    </location>
</feature>
<dbReference type="STRING" id="27349.A0A0L6U6S9"/>
<reference evidence="2 3" key="1">
    <citation type="submission" date="2015-08" db="EMBL/GenBank/DDBJ databases">
        <title>Next Generation Sequencing and Analysis of the Genome of Puccinia sorghi L Schw, the Causal Agent of Maize Common Rust.</title>
        <authorList>
            <person name="Rochi L."/>
            <person name="Burguener G."/>
            <person name="Darino M."/>
            <person name="Turjanski A."/>
            <person name="Kreff E."/>
            <person name="Dieguez M.J."/>
            <person name="Sacco F."/>
        </authorList>
    </citation>
    <scope>NUCLEOTIDE SEQUENCE [LARGE SCALE GENOMIC DNA]</scope>
    <source>
        <strain evidence="2 3">RO10H11247</strain>
    </source>
</reference>
<proteinExistence type="predicted"/>
<sequence length="103" mass="11079">MLPAINSISPSSPRLTKKSRMTKSPGSSITPTKKDALTDKVESPDPCESQGRSTHNTSDHAEYLRVDAALLSSEGGKFQRESLNFKPGPSSRAATPHLCVKDI</sequence>
<feature type="compositionally biased region" description="Polar residues" evidence="1">
    <location>
        <begin position="1"/>
        <end position="14"/>
    </location>
</feature>
<organism evidence="2 3">
    <name type="scientific">Puccinia sorghi</name>
    <dbReference type="NCBI Taxonomy" id="27349"/>
    <lineage>
        <taxon>Eukaryota</taxon>
        <taxon>Fungi</taxon>
        <taxon>Dikarya</taxon>
        <taxon>Basidiomycota</taxon>
        <taxon>Pucciniomycotina</taxon>
        <taxon>Pucciniomycetes</taxon>
        <taxon>Pucciniales</taxon>
        <taxon>Pucciniaceae</taxon>
        <taxon>Puccinia</taxon>
    </lineage>
</organism>
<protein>
    <submittedName>
        <fullName evidence="2">Uncharacterized protein</fullName>
    </submittedName>
</protein>
<dbReference type="Proteomes" id="UP000037035">
    <property type="component" value="Unassembled WGS sequence"/>
</dbReference>
<keyword evidence="3" id="KW-1185">Reference proteome</keyword>
<feature type="compositionally biased region" description="Polar residues" evidence="1">
    <location>
        <begin position="22"/>
        <end position="31"/>
    </location>
</feature>
<dbReference type="AlphaFoldDB" id="A0A0L6U6S9"/>